<evidence type="ECO:0000256" key="4">
    <source>
        <dbReference type="ARBA" id="ARBA00022679"/>
    </source>
</evidence>
<dbReference type="PANTHER" id="PTHR34220:SF7">
    <property type="entry name" value="SENSOR HISTIDINE KINASE YPDA"/>
    <property type="match status" value="1"/>
</dbReference>
<dbReference type="SUPFAM" id="SSF55874">
    <property type="entry name" value="ATPase domain of HSP90 chaperone/DNA topoisomerase II/histidine kinase"/>
    <property type="match status" value="1"/>
</dbReference>
<evidence type="ECO:0000313" key="9">
    <source>
        <dbReference type="EMBL" id="RRJ67860.1"/>
    </source>
</evidence>
<name>A0A3P3UBY5_9BACL</name>
<evidence type="ECO:0000256" key="6">
    <source>
        <dbReference type="ARBA" id="ARBA00023136"/>
    </source>
</evidence>
<proteinExistence type="predicted"/>
<dbReference type="Gene3D" id="3.30.565.10">
    <property type="entry name" value="Histidine kinase-like ATPase, C-terminal domain"/>
    <property type="match status" value="1"/>
</dbReference>
<sequence length="601" mass="68016">MFLVRALNDMQLRKKLSLIFIAVSMIPLLISGVFLTAKLRAVMIREAFEQAESNVDRVKKRTEEVIKVPLDISYQLSNDSRMKLVAGRNYGSYTEVIQSFRQYTDIRDFLRLYKEVKGIRLYTPNPTILNNWEFMQPDAATEQSAWYKNALDQKGLAGWSYIEDERDQTRYLSLTRKITLDNRKQECVLVVNVNSSLLNSILAQESFSTMIVDDDNNIVAANRPGMYGKNLSDVHVDRNVLTQAAGSFDAWLEGQPSKVVIASLVPQSSWNGLRIISVFSEAEIVKDTNRVIVQATIVIAASMLAAILLVYASASLITGRLLRLSKQMSKVGTGSWNTYLDIDGKDEIGQLSRQFNALVVRLGQLMSEVQETHRQKRRLEQKQNEIKFKMLASQINPHFLFNTLESIRMEAHLRGEEDISQAVWQLSHMIRSSLEIGNEQIPLKEELDMAVCYLELQKFRYEEKLIYELDIEPGAEGAKLPPLVIQPLVENSIIHGLENKEEGATLIRIHASAAKDKVMVEIRDDGAGMEPERLSRIDRELNEPQETDGASRIGLRNVHDRLKLSYGEAYGLHIESKRGEGTRVSFYIPGGTKDVSSNDCG</sequence>
<dbReference type="InterPro" id="IPR050640">
    <property type="entry name" value="Bact_2-comp_sensor_kinase"/>
</dbReference>
<keyword evidence="10" id="KW-1185">Reference proteome</keyword>
<dbReference type="InterPro" id="IPR036890">
    <property type="entry name" value="HATPase_C_sf"/>
</dbReference>
<protein>
    <submittedName>
        <fullName evidence="9">Sensor histidine kinase</fullName>
    </submittedName>
</protein>
<dbReference type="Pfam" id="PF02518">
    <property type="entry name" value="HATPase_c"/>
    <property type="match status" value="1"/>
</dbReference>
<dbReference type="EMBL" id="RRCN01000001">
    <property type="protein sequence ID" value="RRJ67860.1"/>
    <property type="molecule type" value="Genomic_DNA"/>
</dbReference>
<evidence type="ECO:0000259" key="8">
    <source>
        <dbReference type="PROSITE" id="PS50885"/>
    </source>
</evidence>
<dbReference type="AlphaFoldDB" id="A0A3P3UBY5"/>
<evidence type="ECO:0000256" key="1">
    <source>
        <dbReference type="ARBA" id="ARBA00004651"/>
    </source>
</evidence>
<dbReference type="InterPro" id="IPR010559">
    <property type="entry name" value="Sig_transdc_His_kin_internal"/>
</dbReference>
<comment type="subcellular location">
    <subcellularLocation>
        <location evidence="1">Cell membrane</location>
        <topology evidence="1">Multi-pass membrane protein</topology>
    </subcellularLocation>
</comment>
<dbReference type="SMART" id="SM00304">
    <property type="entry name" value="HAMP"/>
    <property type="match status" value="1"/>
</dbReference>
<feature type="transmembrane region" description="Helical" evidence="7">
    <location>
        <begin position="16"/>
        <end position="35"/>
    </location>
</feature>
<keyword evidence="5 9" id="KW-0418">Kinase</keyword>
<feature type="transmembrane region" description="Helical" evidence="7">
    <location>
        <begin position="297"/>
        <end position="322"/>
    </location>
</feature>
<dbReference type="PANTHER" id="PTHR34220">
    <property type="entry name" value="SENSOR HISTIDINE KINASE YPDA"/>
    <property type="match status" value="1"/>
</dbReference>
<feature type="domain" description="HAMP" evidence="8">
    <location>
        <begin position="315"/>
        <end position="367"/>
    </location>
</feature>
<evidence type="ECO:0000256" key="5">
    <source>
        <dbReference type="ARBA" id="ARBA00022777"/>
    </source>
</evidence>
<organism evidence="9 10">
    <name type="scientific">Paenibacillus oralis</name>
    <dbReference type="NCBI Taxonomy" id="2490856"/>
    <lineage>
        <taxon>Bacteria</taxon>
        <taxon>Bacillati</taxon>
        <taxon>Bacillota</taxon>
        <taxon>Bacilli</taxon>
        <taxon>Bacillales</taxon>
        <taxon>Paenibacillaceae</taxon>
        <taxon>Paenibacillus</taxon>
    </lineage>
</organism>
<keyword evidence="7" id="KW-1133">Transmembrane helix</keyword>
<evidence type="ECO:0000313" key="10">
    <source>
        <dbReference type="Proteomes" id="UP000267017"/>
    </source>
</evidence>
<gene>
    <name evidence="9" type="ORF">EHV15_30610</name>
</gene>
<dbReference type="InterPro" id="IPR003594">
    <property type="entry name" value="HATPase_dom"/>
</dbReference>
<dbReference type="SUPFAM" id="SSF158472">
    <property type="entry name" value="HAMP domain-like"/>
    <property type="match status" value="1"/>
</dbReference>
<dbReference type="OrthoDB" id="9776552at2"/>
<reference evidence="9 10" key="1">
    <citation type="submission" date="2018-11" db="EMBL/GenBank/DDBJ databases">
        <title>Genome sequencing of Paenibacillus sp. KCOM 3021 (= ChDC PVNT-B20).</title>
        <authorList>
            <person name="Kook J.-K."/>
            <person name="Park S.-N."/>
            <person name="Lim Y.K."/>
        </authorList>
    </citation>
    <scope>NUCLEOTIDE SEQUENCE [LARGE SCALE GENOMIC DNA]</scope>
    <source>
        <strain evidence="9 10">KCOM 3021</strain>
    </source>
</reference>
<dbReference type="PROSITE" id="PS50885">
    <property type="entry name" value="HAMP"/>
    <property type="match status" value="1"/>
</dbReference>
<dbReference type="Proteomes" id="UP000267017">
    <property type="component" value="Unassembled WGS sequence"/>
</dbReference>
<dbReference type="Gene3D" id="6.10.340.10">
    <property type="match status" value="1"/>
</dbReference>
<keyword evidence="7" id="KW-0812">Transmembrane</keyword>
<keyword evidence="3" id="KW-0597">Phosphoprotein</keyword>
<accession>A0A3P3UBY5</accession>
<evidence type="ECO:0000256" key="3">
    <source>
        <dbReference type="ARBA" id="ARBA00022553"/>
    </source>
</evidence>
<keyword evidence="4" id="KW-0808">Transferase</keyword>
<dbReference type="CDD" id="cd06225">
    <property type="entry name" value="HAMP"/>
    <property type="match status" value="1"/>
</dbReference>
<dbReference type="RefSeq" id="WP_128635622.1">
    <property type="nucleotide sequence ID" value="NZ_RRCN01000001.1"/>
</dbReference>
<dbReference type="Pfam" id="PF06580">
    <property type="entry name" value="His_kinase"/>
    <property type="match status" value="1"/>
</dbReference>
<dbReference type="InterPro" id="IPR003660">
    <property type="entry name" value="HAMP_dom"/>
</dbReference>
<comment type="caution">
    <text evidence="9">The sequence shown here is derived from an EMBL/GenBank/DDBJ whole genome shotgun (WGS) entry which is preliminary data.</text>
</comment>
<keyword evidence="6 7" id="KW-0472">Membrane</keyword>
<evidence type="ECO:0000256" key="2">
    <source>
        <dbReference type="ARBA" id="ARBA00022475"/>
    </source>
</evidence>
<dbReference type="Pfam" id="PF00672">
    <property type="entry name" value="HAMP"/>
    <property type="match status" value="1"/>
</dbReference>
<dbReference type="GO" id="GO:0000155">
    <property type="term" value="F:phosphorelay sensor kinase activity"/>
    <property type="evidence" value="ECO:0007669"/>
    <property type="project" value="InterPro"/>
</dbReference>
<evidence type="ECO:0000256" key="7">
    <source>
        <dbReference type="SAM" id="Phobius"/>
    </source>
</evidence>
<keyword evidence="2" id="KW-1003">Cell membrane</keyword>
<dbReference type="GO" id="GO:0005886">
    <property type="term" value="C:plasma membrane"/>
    <property type="evidence" value="ECO:0007669"/>
    <property type="project" value="UniProtKB-SubCell"/>
</dbReference>